<dbReference type="Proteomes" id="UP000076532">
    <property type="component" value="Unassembled WGS sequence"/>
</dbReference>
<reference evidence="2 3" key="1">
    <citation type="journal article" date="2016" name="Mol. Biol. Evol.">
        <title>Comparative Genomics of Early-Diverging Mushroom-Forming Fungi Provides Insights into the Origins of Lignocellulose Decay Capabilities.</title>
        <authorList>
            <person name="Nagy L.G."/>
            <person name="Riley R."/>
            <person name="Tritt A."/>
            <person name="Adam C."/>
            <person name="Daum C."/>
            <person name="Floudas D."/>
            <person name="Sun H."/>
            <person name="Yadav J.S."/>
            <person name="Pangilinan J."/>
            <person name="Larsson K.H."/>
            <person name="Matsuura K."/>
            <person name="Barry K."/>
            <person name="Labutti K."/>
            <person name="Kuo R."/>
            <person name="Ohm R.A."/>
            <person name="Bhattacharya S.S."/>
            <person name="Shirouzu T."/>
            <person name="Yoshinaga Y."/>
            <person name="Martin F.M."/>
            <person name="Grigoriev I.V."/>
            <person name="Hibbett D.S."/>
        </authorList>
    </citation>
    <scope>NUCLEOTIDE SEQUENCE [LARGE SCALE GENOMIC DNA]</scope>
    <source>
        <strain evidence="2 3">CBS 109695</strain>
    </source>
</reference>
<evidence type="ECO:0000313" key="2">
    <source>
        <dbReference type="EMBL" id="KZP24009.1"/>
    </source>
</evidence>
<dbReference type="EMBL" id="KV417529">
    <property type="protein sequence ID" value="KZP24009.1"/>
    <property type="molecule type" value="Genomic_DNA"/>
</dbReference>
<gene>
    <name evidence="2" type="ORF">FIBSPDRAFT_889234</name>
</gene>
<feature type="region of interest" description="Disordered" evidence="1">
    <location>
        <begin position="39"/>
        <end position="60"/>
    </location>
</feature>
<evidence type="ECO:0000256" key="1">
    <source>
        <dbReference type="SAM" id="MobiDB-lite"/>
    </source>
</evidence>
<name>A0A166MHM0_9AGAM</name>
<organism evidence="2 3">
    <name type="scientific">Athelia psychrophila</name>
    <dbReference type="NCBI Taxonomy" id="1759441"/>
    <lineage>
        <taxon>Eukaryota</taxon>
        <taxon>Fungi</taxon>
        <taxon>Dikarya</taxon>
        <taxon>Basidiomycota</taxon>
        <taxon>Agaricomycotina</taxon>
        <taxon>Agaricomycetes</taxon>
        <taxon>Agaricomycetidae</taxon>
        <taxon>Atheliales</taxon>
        <taxon>Atheliaceae</taxon>
        <taxon>Athelia</taxon>
    </lineage>
</organism>
<keyword evidence="3" id="KW-1185">Reference proteome</keyword>
<proteinExistence type="predicted"/>
<accession>A0A166MHM0</accession>
<evidence type="ECO:0000313" key="3">
    <source>
        <dbReference type="Proteomes" id="UP000076532"/>
    </source>
</evidence>
<sequence>MTTSPDFHPKSLHKIGDDEDGLEHLAGLHSGRAASFGSKVSRRSGLVGDERTGLSSGEEGDRSMVLRQGFRLSFCLQRSGRGIQMQYDEYRQGSDQFGFTRSASHWCHKPPSSDMAVVAWVPPNLNSIA</sequence>
<dbReference type="AlphaFoldDB" id="A0A166MHM0"/>
<protein>
    <submittedName>
        <fullName evidence="2">Uncharacterized protein</fullName>
    </submittedName>
</protein>